<feature type="domain" description="RES" evidence="1">
    <location>
        <begin position="35"/>
        <end position="182"/>
    </location>
</feature>
<dbReference type="RefSeq" id="WP_014267942.1">
    <property type="nucleotide sequence ID" value="NC_016631.1"/>
</dbReference>
<reference evidence="2 3" key="1">
    <citation type="submission" date="2011-11" db="EMBL/GenBank/DDBJ databases">
        <title>Complete sequence of Granulicella mallensis MP5ACTX8.</title>
        <authorList>
            <consortium name="US DOE Joint Genome Institute"/>
            <person name="Lucas S."/>
            <person name="Copeland A."/>
            <person name="Lapidus A."/>
            <person name="Cheng J.-F."/>
            <person name="Goodwin L."/>
            <person name="Pitluck S."/>
            <person name="Peters L."/>
            <person name="Lu M."/>
            <person name="Detter J.C."/>
            <person name="Han C."/>
            <person name="Tapia R."/>
            <person name="Land M."/>
            <person name="Hauser L."/>
            <person name="Kyrpides N."/>
            <person name="Ivanova N."/>
            <person name="Mikhailova N."/>
            <person name="Pagani I."/>
            <person name="Rawat S."/>
            <person name="Mannisto M."/>
            <person name="Haggblom M."/>
            <person name="Woyke T."/>
        </authorList>
    </citation>
    <scope>NUCLEOTIDE SEQUENCE [LARGE SCALE GENOMIC DNA]</scope>
    <source>
        <strain evidence="3">ATCC BAA-1857 / DSM 23137 / MP5ACTX8</strain>
    </source>
</reference>
<dbReference type="Proteomes" id="UP000007113">
    <property type="component" value="Chromosome"/>
</dbReference>
<evidence type="ECO:0000259" key="1">
    <source>
        <dbReference type="SMART" id="SM00953"/>
    </source>
</evidence>
<dbReference type="STRING" id="682795.AciX8_4802"/>
<dbReference type="Pfam" id="PF08808">
    <property type="entry name" value="RES"/>
    <property type="match status" value="1"/>
</dbReference>
<dbReference type="EMBL" id="CP003130">
    <property type="protein sequence ID" value="AEU39071.1"/>
    <property type="molecule type" value="Genomic_DNA"/>
</dbReference>
<dbReference type="OrthoDB" id="113286at2"/>
<sequence length="216" mass="23473">MHSVERLIPVLEKAPLVSQAGFSFRVIADRWRASPLSAIGAFERGGRFNAPRMFPVLYSADSQLTALLEVEALFLDAKERLRGVPRNPDLILTLDCTLLRVLDLTVENLYADLGTSHEELISNTPSRFIANARNQETPTQQLGQACFRSGNISALKVPSAVNPQGYCLDILVESLVVGERVAVLDQNGLLQAEVTGLIPKPIGLHSSKASPSTSAR</sequence>
<name>G8NYL2_GRAMM</name>
<dbReference type="InterPro" id="IPR014914">
    <property type="entry name" value="RES_dom"/>
</dbReference>
<dbReference type="AlphaFoldDB" id="G8NYL2"/>
<dbReference type="SMART" id="SM00953">
    <property type="entry name" value="RES"/>
    <property type="match status" value="1"/>
</dbReference>
<dbReference type="HOGENOM" id="CLU_1276165_0_0_0"/>
<dbReference type="KEGG" id="gma:AciX8_4802"/>
<proteinExistence type="predicted"/>
<accession>G8NYL2</accession>
<evidence type="ECO:0000313" key="2">
    <source>
        <dbReference type="EMBL" id="AEU39071.1"/>
    </source>
</evidence>
<evidence type="ECO:0000313" key="3">
    <source>
        <dbReference type="Proteomes" id="UP000007113"/>
    </source>
</evidence>
<keyword evidence="3" id="KW-1185">Reference proteome</keyword>
<organism evidence="2 3">
    <name type="scientific">Granulicella mallensis (strain ATCC BAA-1857 / DSM 23137 / MP5ACTX8)</name>
    <dbReference type="NCBI Taxonomy" id="682795"/>
    <lineage>
        <taxon>Bacteria</taxon>
        <taxon>Pseudomonadati</taxon>
        <taxon>Acidobacteriota</taxon>
        <taxon>Terriglobia</taxon>
        <taxon>Terriglobales</taxon>
        <taxon>Acidobacteriaceae</taxon>
        <taxon>Granulicella</taxon>
    </lineage>
</organism>
<gene>
    <name evidence="2" type="ordered locus">AciX8_4802</name>
</gene>
<dbReference type="eggNOG" id="COG5654">
    <property type="taxonomic scope" value="Bacteria"/>
</dbReference>
<protein>
    <submittedName>
        <fullName evidence="2">RES domain protein</fullName>
    </submittedName>
</protein>